<dbReference type="Proteomes" id="UP001200642">
    <property type="component" value="Unassembled WGS sequence"/>
</dbReference>
<dbReference type="GO" id="GO:0016787">
    <property type="term" value="F:hydrolase activity"/>
    <property type="evidence" value="ECO:0007669"/>
    <property type="project" value="InterPro"/>
</dbReference>
<accession>A0AAE3JR38</accession>
<protein>
    <submittedName>
        <fullName evidence="4">Nucleoside deaminase</fullName>
    </submittedName>
</protein>
<dbReference type="PANTHER" id="PTHR11079:SF179">
    <property type="entry name" value="TRNA(ADENINE(34)) DEAMINASE, CHLOROPLASTIC"/>
    <property type="match status" value="1"/>
</dbReference>
<evidence type="ECO:0000313" key="4">
    <source>
        <dbReference type="EMBL" id="MCG2462539.1"/>
    </source>
</evidence>
<reference evidence="4" key="1">
    <citation type="submission" date="2023-02" db="EMBL/GenBank/DDBJ databases">
        <title>Genome of Flavobacteriaceae gen. nov. sp. strain F89.</title>
        <authorList>
            <person name="Wang Y."/>
        </authorList>
    </citation>
    <scope>NUCLEOTIDE SEQUENCE</scope>
    <source>
        <strain evidence="4">F89</strain>
    </source>
</reference>
<name>A0AAE3JR38_9FLAO</name>
<keyword evidence="2" id="KW-0862">Zinc</keyword>
<dbReference type="Gene3D" id="3.40.140.10">
    <property type="entry name" value="Cytidine Deaminase, domain 2"/>
    <property type="match status" value="1"/>
</dbReference>
<dbReference type="InterPro" id="IPR002125">
    <property type="entry name" value="CMP_dCMP_dom"/>
</dbReference>
<dbReference type="PANTHER" id="PTHR11079">
    <property type="entry name" value="CYTOSINE DEAMINASE FAMILY MEMBER"/>
    <property type="match status" value="1"/>
</dbReference>
<dbReference type="PROSITE" id="PS00903">
    <property type="entry name" value="CYT_DCMP_DEAMINASES_1"/>
    <property type="match status" value="1"/>
</dbReference>
<keyword evidence="1" id="KW-0479">Metal-binding</keyword>
<gene>
    <name evidence="4" type="ORF">K8352_17390</name>
</gene>
<dbReference type="GO" id="GO:0008270">
    <property type="term" value="F:zinc ion binding"/>
    <property type="evidence" value="ECO:0007669"/>
    <property type="project" value="InterPro"/>
</dbReference>
<dbReference type="InterPro" id="IPR016193">
    <property type="entry name" value="Cytidine_deaminase-like"/>
</dbReference>
<evidence type="ECO:0000259" key="3">
    <source>
        <dbReference type="PROSITE" id="PS51747"/>
    </source>
</evidence>
<dbReference type="EMBL" id="JAIRBC010000035">
    <property type="protein sequence ID" value="MCG2462539.1"/>
    <property type="molecule type" value="Genomic_DNA"/>
</dbReference>
<dbReference type="AlphaFoldDB" id="A0AAE3JR38"/>
<dbReference type="PROSITE" id="PS51747">
    <property type="entry name" value="CYT_DCMP_DEAMINASES_2"/>
    <property type="match status" value="1"/>
</dbReference>
<dbReference type="CDD" id="cd01285">
    <property type="entry name" value="nucleoside_deaminase"/>
    <property type="match status" value="1"/>
</dbReference>
<dbReference type="InterPro" id="IPR016192">
    <property type="entry name" value="APOBEC/CMP_deaminase_Zn-bd"/>
</dbReference>
<feature type="domain" description="CMP/dCMP-type deaminase" evidence="3">
    <location>
        <begin position="10"/>
        <end position="119"/>
    </location>
</feature>
<proteinExistence type="predicted"/>
<keyword evidence="5" id="KW-1185">Reference proteome</keyword>
<dbReference type="Pfam" id="PF00383">
    <property type="entry name" value="dCMP_cyt_deam_1"/>
    <property type="match status" value="1"/>
</dbReference>
<organism evidence="4 5">
    <name type="scientific">Cerina litoralis</name>
    <dbReference type="NCBI Taxonomy" id="2874477"/>
    <lineage>
        <taxon>Bacteria</taxon>
        <taxon>Pseudomonadati</taxon>
        <taxon>Bacteroidota</taxon>
        <taxon>Flavobacteriia</taxon>
        <taxon>Flavobacteriales</taxon>
        <taxon>Flavobacteriaceae</taxon>
        <taxon>Cerina</taxon>
    </lineage>
</organism>
<sequence>MHTDNTKATETHISYMQQCIALGKKAMEDGDFPVGSVVVKDNTIIGRGSEAVKSSNDITKHAEILAIKDALTNISAPYLENCDLYTTHEPCFMCSYVIRHYKLRTVIYGTKVDHVGGITSDLKVMLTSKIPNWGKVPAIIDNVLGEECNELSERYKINN</sequence>
<dbReference type="RefSeq" id="WP_317903676.1">
    <property type="nucleotide sequence ID" value="NZ_JAIRBC010000035.1"/>
</dbReference>
<evidence type="ECO:0000313" key="5">
    <source>
        <dbReference type="Proteomes" id="UP001200642"/>
    </source>
</evidence>
<evidence type="ECO:0000256" key="2">
    <source>
        <dbReference type="ARBA" id="ARBA00022833"/>
    </source>
</evidence>
<evidence type="ECO:0000256" key="1">
    <source>
        <dbReference type="ARBA" id="ARBA00022723"/>
    </source>
</evidence>
<comment type="caution">
    <text evidence="4">The sequence shown here is derived from an EMBL/GenBank/DDBJ whole genome shotgun (WGS) entry which is preliminary data.</text>
</comment>
<dbReference type="SUPFAM" id="SSF53927">
    <property type="entry name" value="Cytidine deaminase-like"/>
    <property type="match status" value="1"/>
</dbReference>